<feature type="compositionally biased region" description="Low complexity" evidence="1">
    <location>
        <begin position="191"/>
        <end position="208"/>
    </location>
</feature>
<dbReference type="PANTHER" id="PTHR31157">
    <property type="entry name" value="SCP DOMAIN-CONTAINING PROTEIN"/>
    <property type="match status" value="1"/>
</dbReference>
<feature type="region of interest" description="Disordered" evidence="1">
    <location>
        <begin position="145"/>
        <end position="222"/>
    </location>
</feature>
<dbReference type="CDD" id="cd05379">
    <property type="entry name" value="CAP_bacterial"/>
    <property type="match status" value="1"/>
</dbReference>
<accession>A0A0A7CMH1</accession>
<reference evidence="4" key="1">
    <citation type="journal article" date="2014" name="Genome Biol. Evol.">
        <title>The secreted proteins of Achlya hypogyna and Thraustotheca clavata identify the ancestral oomycete secretome and reveal gene acquisitions by horizontal gene transfer.</title>
        <authorList>
            <person name="Misner I."/>
            <person name="Blouin N."/>
            <person name="Leonard G."/>
            <person name="Richards T.A."/>
            <person name="Lane C.E."/>
        </authorList>
    </citation>
    <scope>NUCLEOTIDE SEQUENCE</scope>
    <source>
        <strain evidence="4">ATCC 34112</strain>
    </source>
</reference>
<evidence type="ECO:0000259" key="3">
    <source>
        <dbReference type="Pfam" id="PF00188"/>
    </source>
</evidence>
<keyword evidence="2" id="KW-0732">Signal</keyword>
<sequence>MRFALLLAVVTGAAQVATSDIVKQLFDLHNQERQKNGIAPLTCLDSQLSQLSSNHVKYEVQIDDINHDGFSQRYNAVECGENTLYDYVEDAAKFTKSWMDSPGHRENILHPLYTHVGFAVQKGPSGNGFNCSFYQFLLMQTNTCGSPTPTPSRTHIQTTAPTTAKPHPTTAKPLPTTIKTTKRPAPPTSTPIPYTKKPTTNPTTKPTVQPTPNPTNAPNLQQ</sequence>
<dbReference type="SUPFAM" id="SSF55797">
    <property type="entry name" value="PR-1-like"/>
    <property type="match status" value="1"/>
</dbReference>
<dbReference type="EMBL" id="KM038275">
    <property type="protein sequence ID" value="AIG55736.1"/>
    <property type="molecule type" value="Genomic_DNA"/>
</dbReference>
<evidence type="ECO:0000256" key="2">
    <source>
        <dbReference type="SAM" id="SignalP"/>
    </source>
</evidence>
<feature type="domain" description="SCP" evidence="3">
    <location>
        <begin position="26"/>
        <end position="131"/>
    </location>
</feature>
<dbReference type="InterPro" id="IPR035940">
    <property type="entry name" value="CAP_sf"/>
</dbReference>
<dbReference type="Gene3D" id="3.40.33.10">
    <property type="entry name" value="CAP"/>
    <property type="match status" value="1"/>
</dbReference>
<feature type="signal peptide" evidence="2">
    <location>
        <begin position="1"/>
        <end position="19"/>
    </location>
</feature>
<feature type="chain" id="PRO_5002025844" evidence="2">
    <location>
        <begin position="20"/>
        <end position="222"/>
    </location>
</feature>
<organism evidence="4">
    <name type="scientific">Thraustotheca clavata</name>
    <dbReference type="NCBI Taxonomy" id="74557"/>
    <lineage>
        <taxon>Eukaryota</taxon>
        <taxon>Sar</taxon>
        <taxon>Stramenopiles</taxon>
        <taxon>Oomycota</taxon>
        <taxon>Saprolegniomycetes</taxon>
        <taxon>Saprolegniales</taxon>
        <taxon>Achlyaceae</taxon>
        <taxon>Thraustotheca</taxon>
    </lineage>
</organism>
<proteinExistence type="predicted"/>
<dbReference type="Pfam" id="PF00188">
    <property type="entry name" value="CAP"/>
    <property type="match status" value="1"/>
</dbReference>
<feature type="compositionally biased region" description="Low complexity" evidence="1">
    <location>
        <begin position="158"/>
        <end position="177"/>
    </location>
</feature>
<dbReference type="InterPro" id="IPR014044">
    <property type="entry name" value="CAP_dom"/>
</dbReference>
<name>A0A0A7CMH1_9STRA</name>
<dbReference type="PANTHER" id="PTHR31157:SF1">
    <property type="entry name" value="SCP DOMAIN-CONTAINING PROTEIN"/>
    <property type="match status" value="1"/>
</dbReference>
<protein>
    <submittedName>
        <fullName evidence="4">Secreted protein</fullName>
    </submittedName>
</protein>
<feature type="compositionally biased region" description="Polar residues" evidence="1">
    <location>
        <begin position="145"/>
        <end position="157"/>
    </location>
</feature>
<evidence type="ECO:0000313" key="4">
    <source>
        <dbReference type="EMBL" id="AIG55736.1"/>
    </source>
</evidence>
<evidence type="ECO:0000256" key="1">
    <source>
        <dbReference type="SAM" id="MobiDB-lite"/>
    </source>
</evidence>
<dbReference type="AlphaFoldDB" id="A0A0A7CMH1"/>